<gene>
    <name evidence="1" type="ORF">SAMN06297397_1525</name>
</gene>
<keyword evidence="2" id="KW-1185">Reference proteome</keyword>
<dbReference type="EMBL" id="FWXZ01000002">
    <property type="protein sequence ID" value="SMC58084.1"/>
    <property type="molecule type" value="Genomic_DNA"/>
</dbReference>
<comment type="caution">
    <text evidence="1">The sequence shown here is derived from an EMBL/GenBank/DDBJ whole genome shotgun (WGS) entry which is preliminary data.</text>
</comment>
<sequence>MNRFFIDSLKMMRENYIRAFGGKYDTEMCPIKDVEVDERDAAGIVTASTGFLRGLTIDGVSSLKKIYTNDVNGKTEEILDIRERDGSEHEYRDLALTRYRCSLMTVFTMEQLMRKKPKNVGFIGTGRTNLANCIGICERFSPLGIVIRGSKRNVDKNIGDFLLVNGKTKVDDTEDMIHLNACDTVIICTSATRREEMISANLLMGPDLIIVLDSGYYLDESFRKTRDNYSDSPEQLEAHFRDEFPWDEKDYTFKTLLDKRDARKCTAYLYGIGLADAVAGEEITNRIEKSHRK</sequence>
<evidence type="ECO:0000313" key="2">
    <source>
        <dbReference type="Proteomes" id="UP000192328"/>
    </source>
</evidence>
<dbReference type="Proteomes" id="UP000192328">
    <property type="component" value="Unassembled WGS sequence"/>
</dbReference>
<reference evidence="1" key="1">
    <citation type="submission" date="2017-04" db="EMBL/GenBank/DDBJ databases">
        <authorList>
            <person name="Varghese N."/>
            <person name="Submissions S."/>
        </authorList>
    </citation>
    <scope>NUCLEOTIDE SEQUENCE</scope>
    <source>
        <strain evidence="1">WTE2008</strain>
    </source>
</reference>
<evidence type="ECO:0000313" key="1">
    <source>
        <dbReference type="EMBL" id="SMC58084.1"/>
    </source>
</evidence>
<organism evidence="1 2">
    <name type="scientific">Aristaeella lactis</name>
    <dbReference type="NCBI Taxonomy" id="3046383"/>
    <lineage>
        <taxon>Bacteria</taxon>
        <taxon>Bacillati</taxon>
        <taxon>Bacillota</taxon>
        <taxon>Clostridia</taxon>
        <taxon>Eubacteriales</taxon>
        <taxon>Aristaeellaceae</taxon>
        <taxon>Aristaeella</taxon>
    </lineage>
</organism>
<accession>A0AC61PL36</accession>
<protein>
    <submittedName>
        <fullName evidence="1">Uncharacterized protein</fullName>
    </submittedName>
</protein>
<name>A0AC61PL36_9FIRM</name>
<proteinExistence type="predicted"/>